<sequence length="76" mass="8175">MRKFLYLALICGILSGAGIFLNFPKYPNLVIPAAFSILGMICALITVADKKTSGMLTLGGVLINLMPLLAIFMMPK</sequence>
<feature type="transmembrane region" description="Helical" evidence="1">
    <location>
        <begin position="55"/>
        <end position="74"/>
    </location>
</feature>
<evidence type="ECO:0000313" key="3">
    <source>
        <dbReference type="Proteomes" id="UP000293854"/>
    </source>
</evidence>
<organism evidence="2 3">
    <name type="scientific">Staphylococcus condimenti</name>
    <dbReference type="NCBI Taxonomy" id="70255"/>
    <lineage>
        <taxon>Bacteria</taxon>
        <taxon>Bacillati</taxon>
        <taxon>Bacillota</taxon>
        <taxon>Bacilli</taxon>
        <taxon>Bacillales</taxon>
        <taxon>Staphylococcaceae</taxon>
        <taxon>Staphylococcus</taxon>
    </lineage>
</organism>
<reference evidence="2 3" key="1">
    <citation type="submission" date="2018-11" db="EMBL/GenBank/DDBJ databases">
        <title>Genomic profiling of Staphylococcus species from a Poultry farm system in KwaZulu-Natal, South Africa.</title>
        <authorList>
            <person name="Amoako D.G."/>
            <person name="Somboro A.M."/>
            <person name="Abia A.L.K."/>
            <person name="Bester L.A."/>
            <person name="Essack S.Y."/>
        </authorList>
    </citation>
    <scope>NUCLEOTIDE SEQUENCE [LARGE SCALE GENOMIC DNA]</scope>
    <source>
        <strain evidence="2 3">SA11</strain>
    </source>
</reference>
<comment type="caution">
    <text evidence="2">The sequence shown here is derived from an EMBL/GenBank/DDBJ whole genome shotgun (WGS) entry which is preliminary data.</text>
</comment>
<dbReference type="RefSeq" id="WP_070704689.1">
    <property type="nucleotide sequence ID" value="NZ_CP018776.1"/>
</dbReference>
<gene>
    <name evidence="2" type="ORF">EIG99_02890</name>
</gene>
<proteinExistence type="predicted"/>
<evidence type="ECO:0000256" key="1">
    <source>
        <dbReference type="SAM" id="Phobius"/>
    </source>
</evidence>
<evidence type="ECO:0000313" key="2">
    <source>
        <dbReference type="EMBL" id="RZI03642.1"/>
    </source>
</evidence>
<name>A0A4Q7CQ12_9STAP</name>
<feature type="transmembrane region" description="Helical" evidence="1">
    <location>
        <begin position="29"/>
        <end position="48"/>
    </location>
</feature>
<keyword evidence="1" id="KW-0472">Membrane</keyword>
<protein>
    <submittedName>
        <fullName evidence="2">Uncharacterized protein</fullName>
    </submittedName>
</protein>
<dbReference type="Proteomes" id="UP000293854">
    <property type="component" value="Unassembled WGS sequence"/>
</dbReference>
<dbReference type="EMBL" id="RQTE01000055">
    <property type="protein sequence ID" value="RZI03642.1"/>
    <property type="molecule type" value="Genomic_DNA"/>
</dbReference>
<accession>A0A4Q7CQ12</accession>
<feature type="transmembrane region" description="Helical" evidence="1">
    <location>
        <begin position="5"/>
        <end position="23"/>
    </location>
</feature>
<keyword evidence="1" id="KW-0812">Transmembrane</keyword>
<keyword evidence="1" id="KW-1133">Transmembrane helix</keyword>
<dbReference type="AlphaFoldDB" id="A0A4Q7CQ12"/>